<evidence type="ECO:0000313" key="2">
    <source>
        <dbReference type="Proteomes" id="UP000324065"/>
    </source>
</evidence>
<accession>A0A5M6ICV0</accession>
<comment type="caution">
    <text evidence="1">The sequence shown here is derived from an EMBL/GenBank/DDBJ whole genome shotgun (WGS) entry which is preliminary data.</text>
</comment>
<keyword evidence="2" id="KW-1185">Reference proteome</keyword>
<evidence type="ECO:0008006" key="3">
    <source>
        <dbReference type="Google" id="ProtNLM"/>
    </source>
</evidence>
<dbReference type="Proteomes" id="UP000324065">
    <property type="component" value="Unassembled WGS sequence"/>
</dbReference>
<dbReference type="EMBL" id="VWPJ01000006">
    <property type="protein sequence ID" value="KAA5606043.1"/>
    <property type="molecule type" value="Genomic_DNA"/>
</dbReference>
<name>A0A5M6ICV0_9PROT</name>
<organism evidence="1 2">
    <name type="scientific">Roseospira marina</name>
    <dbReference type="NCBI Taxonomy" id="140057"/>
    <lineage>
        <taxon>Bacteria</taxon>
        <taxon>Pseudomonadati</taxon>
        <taxon>Pseudomonadota</taxon>
        <taxon>Alphaproteobacteria</taxon>
        <taxon>Rhodospirillales</taxon>
        <taxon>Rhodospirillaceae</taxon>
        <taxon>Roseospira</taxon>
    </lineage>
</organism>
<reference evidence="1 2" key="1">
    <citation type="submission" date="2019-09" db="EMBL/GenBank/DDBJ databases">
        <title>Genome sequence of Roseospira marina, one of the more divergent members of the non-sulfur purple photosynthetic bacterial family, the Rhodospirillaceae.</title>
        <authorList>
            <person name="Meyer T."/>
            <person name="Kyndt J."/>
        </authorList>
    </citation>
    <scope>NUCLEOTIDE SEQUENCE [LARGE SCALE GENOMIC DNA]</scope>
    <source>
        <strain evidence="1 2">DSM 15113</strain>
    </source>
</reference>
<evidence type="ECO:0000313" key="1">
    <source>
        <dbReference type="EMBL" id="KAA5606043.1"/>
    </source>
</evidence>
<dbReference type="AlphaFoldDB" id="A0A5M6ICV0"/>
<dbReference type="RefSeq" id="WP_150061974.1">
    <property type="nucleotide sequence ID" value="NZ_JACHII010000002.1"/>
</dbReference>
<protein>
    <recommendedName>
        <fullName evidence="3">Acyl carrier protein</fullName>
    </recommendedName>
</protein>
<sequence length="87" mass="9129">MTSPDDAIAAAFAALDKTPPAADDVCLYRSGVLDSMELMQFLLEIELETGQRLDLPALVEGGVTLARVRAALPAEPQDGSRDGTAQA</sequence>
<proteinExistence type="predicted"/>
<gene>
    <name evidence="1" type="ORF">F1188_08505</name>
</gene>